<evidence type="ECO:0000313" key="3">
    <source>
        <dbReference type="EMBL" id="WUV42975.1"/>
    </source>
</evidence>
<dbReference type="EMBL" id="CP109441">
    <property type="protein sequence ID" value="WUV42975.1"/>
    <property type="molecule type" value="Genomic_DNA"/>
</dbReference>
<feature type="region of interest" description="Disordered" evidence="1">
    <location>
        <begin position="1"/>
        <end position="58"/>
    </location>
</feature>
<feature type="transmembrane region" description="Helical" evidence="2">
    <location>
        <begin position="144"/>
        <end position="163"/>
    </location>
</feature>
<sequence>MNSSTTVPPQQQIPENPRPPEYPSNRQPEVVVPTARPADPRLPTTVTPRPPIAPPPAALELTPTAIGLGGDVTAAGSGCDPQSQVSLLVGETPVGNAVAGVDGGFRAPLALTSIEVGRYEVTARCGRTLTAPLDVVLVSRVSSATSTLTVILFFLLIGAWFYGHRLVSHLPARREP</sequence>
<reference evidence="3" key="1">
    <citation type="submission" date="2022-10" db="EMBL/GenBank/DDBJ databases">
        <title>The complete genomes of actinobacterial strains from the NBC collection.</title>
        <authorList>
            <person name="Joergensen T.S."/>
            <person name="Alvarez Arevalo M."/>
            <person name="Sterndorff E.B."/>
            <person name="Faurdal D."/>
            <person name="Vuksanovic O."/>
            <person name="Mourched A.-S."/>
            <person name="Charusanti P."/>
            <person name="Shaw S."/>
            <person name="Blin K."/>
            <person name="Weber T."/>
        </authorList>
    </citation>
    <scope>NUCLEOTIDE SEQUENCE</scope>
    <source>
        <strain evidence="3">NBC_01482</strain>
    </source>
</reference>
<evidence type="ECO:0000256" key="2">
    <source>
        <dbReference type="SAM" id="Phobius"/>
    </source>
</evidence>
<keyword evidence="2" id="KW-0812">Transmembrane</keyword>
<evidence type="ECO:0008006" key="5">
    <source>
        <dbReference type="Google" id="ProtNLM"/>
    </source>
</evidence>
<protein>
    <recommendedName>
        <fullName evidence="5">Bacterial Ig domain-containing protein</fullName>
    </recommendedName>
</protein>
<evidence type="ECO:0000313" key="4">
    <source>
        <dbReference type="Proteomes" id="UP001432062"/>
    </source>
</evidence>
<feature type="compositionally biased region" description="Polar residues" evidence="1">
    <location>
        <begin position="1"/>
        <end position="14"/>
    </location>
</feature>
<organism evidence="3 4">
    <name type="scientific">Nocardia vinacea</name>
    <dbReference type="NCBI Taxonomy" id="96468"/>
    <lineage>
        <taxon>Bacteria</taxon>
        <taxon>Bacillati</taxon>
        <taxon>Actinomycetota</taxon>
        <taxon>Actinomycetes</taxon>
        <taxon>Mycobacteriales</taxon>
        <taxon>Nocardiaceae</taxon>
        <taxon>Nocardia</taxon>
    </lineage>
</organism>
<name>A0ABZ1YIE3_9NOCA</name>
<evidence type="ECO:0000256" key="1">
    <source>
        <dbReference type="SAM" id="MobiDB-lite"/>
    </source>
</evidence>
<feature type="compositionally biased region" description="Pro residues" evidence="1">
    <location>
        <begin position="48"/>
        <end position="57"/>
    </location>
</feature>
<keyword evidence="4" id="KW-1185">Reference proteome</keyword>
<proteinExistence type="predicted"/>
<accession>A0ABZ1YIE3</accession>
<gene>
    <name evidence="3" type="ORF">OG563_27490</name>
</gene>
<dbReference type="Proteomes" id="UP001432062">
    <property type="component" value="Chromosome"/>
</dbReference>
<keyword evidence="2" id="KW-0472">Membrane</keyword>
<dbReference type="RefSeq" id="WP_329405571.1">
    <property type="nucleotide sequence ID" value="NZ_CP109441.1"/>
</dbReference>
<keyword evidence="2" id="KW-1133">Transmembrane helix</keyword>